<dbReference type="VEuPathDB" id="TrichDB:TRFO_37189"/>
<evidence type="ECO:0000313" key="13">
    <source>
        <dbReference type="Proteomes" id="UP000179807"/>
    </source>
</evidence>
<evidence type="ECO:0000256" key="11">
    <source>
        <dbReference type="RuleBase" id="RU004165"/>
    </source>
</evidence>
<evidence type="ECO:0000256" key="4">
    <source>
        <dbReference type="ARBA" id="ARBA00022679"/>
    </source>
</evidence>
<comment type="similarity">
    <text evidence="1 11">Belongs to the thymidine kinase family.</text>
</comment>
<evidence type="ECO:0000256" key="1">
    <source>
        <dbReference type="ARBA" id="ARBA00007587"/>
    </source>
</evidence>
<keyword evidence="4" id="KW-0808">Transferase</keyword>
<dbReference type="GO" id="GO:0071897">
    <property type="term" value="P:DNA biosynthetic process"/>
    <property type="evidence" value="ECO:0007669"/>
    <property type="project" value="UniProtKB-KW"/>
</dbReference>
<proteinExistence type="inferred from homology"/>
<sequence length="344" mass="38308">MITNPSGRIELIIGPMFAGKTTEMLRRVDRAELAHKKCVIMKYSKDNRYSLDSVATHDLETRPAISCRELMVYFTECMNYDVIGVDEAQFFSDVVEFSERLANNGKVVIVAGLDGTFQRKPFGHILNLISRCEILTKLSAVCTETGRDAPFSQRIVNNTEIELIGGADMYRAASRASYFHSRTRGEIHLTIGPVNSGKTTELMRILKRHQYAGKRLCLITTKDMKGIEKYNGIVTKKLPKVDDLKDYQVIGVDEGQRFKGLGDWADALANEGKLVEISSLDASDSTSEPFDEIMSLIPRCEEVTKLDSVCPITGLPAPFSVFISGMRLVPMSRVGLLQNNQIPA</sequence>
<accession>A0A1J4JH71</accession>
<evidence type="ECO:0000256" key="7">
    <source>
        <dbReference type="ARBA" id="ARBA00022777"/>
    </source>
</evidence>
<dbReference type="EC" id="2.7.1.21" evidence="2"/>
<comment type="caution">
    <text evidence="12">The sequence shown here is derived from an EMBL/GenBank/DDBJ whole genome shotgun (WGS) entry which is preliminary data.</text>
</comment>
<keyword evidence="7 12" id="KW-0418">Kinase</keyword>
<dbReference type="Pfam" id="PF00265">
    <property type="entry name" value="TK"/>
    <property type="match status" value="2"/>
</dbReference>
<evidence type="ECO:0000313" key="12">
    <source>
        <dbReference type="EMBL" id="OHS96612.1"/>
    </source>
</evidence>
<dbReference type="SUPFAM" id="SSF57716">
    <property type="entry name" value="Glucocorticoid receptor-like (DNA-binding domain)"/>
    <property type="match status" value="1"/>
</dbReference>
<protein>
    <recommendedName>
        <fullName evidence="2">thymidine kinase</fullName>
        <ecNumber evidence="2">2.7.1.21</ecNumber>
    </recommendedName>
</protein>
<evidence type="ECO:0000256" key="3">
    <source>
        <dbReference type="ARBA" id="ARBA00022634"/>
    </source>
</evidence>
<dbReference type="Proteomes" id="UP000179807">
    <property type="component" value="Unassembled WGS sequence"/>
</dbReference>
<dbReference type="GeneID" id="94845982"/>
<evidence type="ECO:0000256" key="5">
    <source>
        <dbReference type="ARBA" id="ARBA00022723"/>
    </source>
</evidence>
<gene>
    <name evidence="12" type="ORF">TRFO_37189</name>
</gene>
<dbReference type="RefSeq" id="XP_068349749.1">
    <property type="nucleotide sequence ID" value="XM_068511278.1"/>
</dbReference>
<dbReference type="SUPFAM" id="SSF52540">
    <property type="entry name" value="P-loop containing nucleoside triphosphate hydrolases"/>
    <property type="match status" value="2"/>
</dbReference>
<dbReference type="Gene3D" id="3.30.60.20">
    <property type="match status" value="1"/>
</dbReference>
<dbReference type="GO" id="GO:0004797">
    <property type="term" value="F:thymidine kinase activity"/>
    <property type="evidence" value="ECO:0007669"/>
    <property type="project" value="UniProtKB-EC"/>
</dbReference>
<evidence type="ECO:0000256" key="9">
    <source>
        <dbReference type="ARBA" id="ARBA00022840"/>
    </source>
</evidence>
<evidence type="ECO:0000256" key="2">
    <source>
        <dbReference type="ARBA" id="ARBA00012118"/>
    </source>
</evidence>
<dbReference type="GO" id="GO:0046104">
    <property type="term" value="P:thymidine metabolic process"/>
    <property type="evidence" value="ECO:0007669"/>
    <property type="project" value="TreeGrafter"/>
</dbReference>
<dbReference type="GO" id="GO:0046872">
    <property type="term" value="F:metal ion binding"/>
    <property type="evidence" value="ECO:0007669"/>
    <property type="project" value="UniProtKB-KW"/>
</dbReference>
<dbReference type="FunFam" id="3.40.50.300:FF:000948">
    <property type="entry name" value="Thymidine kinase"/>
    <property type="match status" value="1"/>
</dbReference>
<evidence type="ECO:0000256" key="10">
    <source>
        <dbReference type="ARBA" id="ARBA00048254"/>
    </source>
</evidence>
<dbReference type="PANTHER" id="PTHR11441">
    <property type="entry name" value="THYMIDINE KINASE"/>
    <property type="match status" value="1"/>
</dbReference>
<keyword evidence="9" id="KW-0067">ATP-binding</keyword>
<keyword evidence="3" id="KW-0237">DNA synthesis</keyword>
<dbReference type="EMBL" id="MLAK01001164">
    <property type="protein sequence ID" value="OHS96612.1"/>
    <property type="molecule type" value="Genomic_DNA"/>
</dbReference>
<dbReference type="AlphaFoldDB" id="A0A1J4JH71"/>
<keyword evidence="6" id="KW-0547">Nucleotide-binding</keyword>
<keyword evidence="13" id="KW-1185">Reference proteome</keyword>
<dbReference type="OrthoDB" id="439028at2759"/>
<reference evidence="12" key="1">
    <citation type="submission" date="2016-10" db="EMBL/GenBank/DDBJ databases">
        <authorList>
            <person name="Benchimol M."/>
            <person name="Almeida L.G."/>
            <person name="Vasconcelos A.T."/>
            <person name="Perreira-Neves A."/>
            <person name="Rosa I.A."/>
            <person name="Tasca T."/>
            <person name="Bogo M.R."/>
            <person name="de Souza W."/>
        </authorList>
    </citation>
    <scope>NUCLEOTIDE SEQUENCE [LARGE SCALE GENOMIC DNA]</scope>
    <source>
        <strain evidence="12">K</strain>
    </source>
</reference>
<evidence type="ECO:0000256" key="6">
    <source>
        <dbReference type="ARBA" id="ARBA00022741"/>
    </source>
</evidence>
<keyword evidence="5" id="KW-0479">Metal-binding</keyword>
<evidence type="ECO:0000256" key="8">
    <source>
        <dbReference type="ARBA" id="ARBA00022833"/>
    </source>
</evidence>
<comment type="catalytic activity">
    <reaction evidence="10">
        <text>thymidine + ATP = dTMP + ADP + H(+)</text>
        <dbReference type="Rhea" id="RHEA:19129"/>
        <dbReference type="ChEBI" id="CHEBI:15378"/>
        <dbReference type="ChEBI" id="CHEBI:17748"/>
        <dbReference type="ChEBI" id="CHEBI:30616"/>
        <dbReference type="ChEBI" id="CHEBI:63528"/>
        <dbReference type="ChEBI" id="CHEBI:456216"/>
        <dbReference type="EC" id="2.7.1.21"/>
    </reaction>
</comment>
<organism evidence="12 13">
    <name type="scientific">Tritrichomonas foetus</name>
    <dbReference type="NCBI Taxonomy" id="1144522"/>
    <lineage>
        <taxon>Eukaryota</taxon>
        <taxon>Metamonada</taxon>
        <taxon>Parabasalia</taxon>
        <taxon>Tritrichomonadida</taxon>
        <taxon>Tritrichomonadidae</taxon>
        <taxon>Tritrichomonas</taxon>
    </lineage>
</organism>
<dbReference type="GO" id="GO:0005524">
    <property type="term" value="F:ATP binding"/>
    <property type="evidence" value="ECO:0007669"/>
    <property type="project" value="UniProtKB-KW"/>
</dbReference>
<dbReference type="PANTHER" id="PTHR11441:SF0">
    <property type="entry name" value="THYMIDINE KINASE, CYTOSOLIC"/>
    <property type="match status" value="1"/>
</dbReference>
<name>A0A1J4JH71_9EUKA</name>
<dbReference type="Gene3D" id="3.40.50.300">
    <property type="entry name" value="P-loop containing nucleotide triphosphate hydrolases"/>
    <property type="match status" value="2"/>
</dbReference>
<dbReference type="InterPro" id="IPR001267">
    <property type="entry name" value="Thymidine_kinase"/>
</dbReference>
<keyword evidence="8" id="KW-0862">Zinc</keyword>
<dbReference type="InterPro" id="IPR027417">
    <property type="entry name" value="P-loop_NTPase"/>
</dbReference>